<name>A0AA38VMM7_9PEZI</name>
<dbReference type="SUPFAM" id="SSF56112">
    <property type="entry name" value="Protein kinase-like (PK-like)"/>
    <property type="match status" value="1"/>
</dbReference>
<accession>A0AA38VMM7</accession>
<sequence>MHVGESAPESPPAFPYQFRLGLSLVYGLARPISVIVSSDPDDGIERQTWHHVLRVQIHHGVIARIIRWLDSRPFLPSFLRTRLTAWFPGAFLPDTVVLKGIKPDWDDEFANEVRMYDRLRPVQGTVVPVFYGVAAGRGEDGKEERALVISDVGGRQLGGVSYAEHSLDELRGMVKLALEAIYRLGVSPTDANLSNCLVVGDRVMVVDHEQDEELQEEDLKEWSLEEIVQGMVDSIMERHQAVHAPKEKMDVEAARRANEKWRARYGPAALGMGLGRAQCGGGGVAGGG</sequence>
<protein>
    <submittedName>
        <fullName evidence="1">Uncharacterized protein</fullName>
    </submittedName>
</protein>
<dbReference type="Proteomes" id="UP001174691">
    <property type="component" value="Unassembled WGS sequence"/>
</dbReference>
<dbReference type="PANTHER" id="PTHR37171">
    <property type="entry name" value="SERINE/THREONINE-PROTEIN KINASE YRZF-RELATED"/>
    <property type="match status" value="1"/>
</dbReference>
<dbReference type="AlphaFoldDB" id="A0AA38VMM7"/>
<organism evidence="1 2">
    <name type="scientific">Coniochaeta hoffmannii</name>
    <dbReference type="NCBI Taxonomy" id="91930"/>
    <lineage>
        <taxon>Eukaryota</taxon>
        <taxon>Fungi</taxon>
        <taxon>Dikarya</taxon>
        <taxon>Ascomycota</taxon>
        <taxon>Pezizomycotina</taxon>
        <taxon>Sordariomycetes</taxon>
        <taxon>Sordariomycetidae</taxon>
        <taxon>Coniochaetales</taxon>
        <taxon>Coniochaetaceae</taxon>
        <taxon>Coniochaeta</taxon>
    </lineage>
</organism>
<proteinExistence type="predicted"/>
<comment type="caution">
    <text evidence="1">The sequence shown here is derived from an EMBL/GenBank/DDBJ whole genome shotgun (WGS) entry which is preliminary data.</text>
</comment>
<dbReference type="InterPro" id="IPR052396">
    <property type="entry name" value="Meiotic_Drive_Suppr_Kinase"/>
</dbReference>
<dbReference type="PANTHER" id="PTHR37171:SF1">
    <property type="entry name" value="SERINE_THREONINE-PROTEIN KINASE YRZF-RELATED"/>
    <property type="match status" value="1"/>
</dbReference>
<dbReference type="InterPro" id="IPR011009">
    <property type="entry name" value="Kinase-like_dom_sf"/>
</dbReference>
<keyword evidence="2" id="KW-1185">Reference proteome</keyword>
<gene>
    <name evidence="1" type="ORF">NKR19_g2846</name>
</gene>
<evidence type="ECO:0000313" key="1">
    <source>
        <dbReference type="EMBL" id="KAJ9160837.1"/>
    </source>
</evidence>
<evidence type="ECO:0000313" key="2">
    <source>
        <dbReference type="Proteomes" id="UP001174691"/>
    </source>
</evidence>
<reference evidence="1" key="1">
    <citation type="submission" date="2022-07" db="EMBL/GenBank/DDBJ databases">
        <title>Fungi with potential for degradation of polypropylene.</title>
        <authorList>
            <person name="Gostincar C."/>
        </authorList>
    </citation>
    <scope>NUCLEOTIDE SEQUENCE</scope>
    <source>
        <strain evidence="1">EXF-13287</strain>
    </source>
</reference>
<dbReference type="EMBL" id="JANBVN010000030">
    <property type="protein sequence ID" value="KAJ9160837.1"/>
    <property type="molecule type" value="Genomic_DNA"/>
</dbReference>